<dbReference type="AlphaFoldDB" id="A0A0P0X2R1"/>
<dbReference type="EMBL" id="AP014963">
    <property type="protein sequence ID" value="BAT00102.1"/>
    <property type="molecule type" value="Genomic_DNA"/>
</dbReference>
<dbReference type="Proteomes" id="UP000059680">
    <property type="component" value="Chromosome 7"/>
</dbReference>
<dbReference type="Gramene" id="Os07t0152950-00">
    <property type="protein sequence ID" value="Os07t0152950-00"/>
    <property type="gene ID" value="Os07g0152950"/>
</dbReference>
<sequence length="81" mass="9097">MDLLVRRCTHEDAGGAEGERLEDVGAAADAAVEEDGELPASRLHNLHTAENQRDRSLYCTDRICRNHRCEVEDDRVPPRGR</sequence>
<reference evidence="1 2" key="2">
    <citation type="journal article" date="2013" name="Plant Cell Physiol.">
        <title>Rice Annotation Project Database (RAP-DB): an integrative and interactive database for rice genomics.</title>
        <authorList>
            <person name="Sakai H."/>
            <person name="Lee S.S."/>
            <person name="Tanaka T."/>
            <person name="Numa H."/>
            <person name="Kim J."/>
            <person name="Kawahara Y."/>
            <person name="Wakimoto H."/>
            <person name="Yang C.C."/>
            <person name="Iwamoto M."/>
            <person name="Abe T."/>
            <person name="Yamada Y."/>
            <person name="Muto A."/>
            <person name="Inokuchi H."/>
            <person name="Ikemura T."/>
            <person name="Matsumoto T."/>
            <person name="Sasaki T."/>
            <person name="Itoh T."/>
        </authorList>
    </citation>
    <scope>NUCLEOTIDE SEQUENCE [LARGE SCALE GENOMIC DNA]</scope>
    <source>
        <strain evidence="2">cv. Nipponbare</strain>
    </source>
</reference>
<protein>
    <submittedName>
        <fullName evidence="1">Os07g0152950 protein</fullName>
    </submittedName>
</protein>
<keyword evidence="2" id="KW-1185">Reference proteome</keyword>
<accession>A0A0P0X2R1</accession>
<proteinExistence type="predicted"/>
<evidence type="ECO:0000313" key="2">
    <source>
        <dbReference type="Proteomes" id="UP000059680"/>
    </source>
</evidence>
<organism evidence="1 2">
    <name type="scientific">Oryza sativa subsp. japonica</name>
    <name type="common">Rice</name>
    <dbReference type="NCBI Taxonomy" id="39947"/>
    <lineage>
        <taxon>Eukaryota</taxon>
        <taxon>Viridiplantae</taxon>
        <taxon>Streptophyta</taxon>
        <taxon>Embryophyta</taxon>
        <taxon>Tracheophyta</taxon>
        <taxon>Spermatophyta</taxon>
        <taxon>Magnoliopsida</taxon>
        <taxon>Liliopsida</taxon>
        <taxon>Poales</taxon>
        <taxon>Poaceae</taxon>
        <taxon>BOP clade</taxon>
        <taxon>Oryzoideae</taxon>
        <taxon>Oryzeae</taxon>
        <taxon>Oryzinae</taxon>
        <taxon>Oryza</taxon>
        <taxon>Oryza sativa</taxon>
    </lineage>
</organism>
<name>A0A0P0X2R1_ORYSJ</name>
<dbReference type="PaxDb" id="39947-A0A0P0X2R1"/>
<reference evidence="1 2" key="3">
    <citation type="journal article" date="2013" name="Rice">
        <title>Improvement of the Oryza sativa Nipponbare reference genome using next generation sequence and optical map data.</title>
        <authorList>
            <person name="Kawahara Y."/>
            <person name="de la Bastide M."/>
            <person name="Hamilton J.P."/>
            <person name="Kanamori H."/>
            <person name="McCombie W.R."/>
            <person name="Ouyang S."/>
            <person name="Schwartz D.C."/>
            <person name="Tanaka T."/>
            <person name="Wu J."/>
            <person name="Zhou S."/>
            <person name="Childs K.L."/>
            <person name="Davidson R.M."/>
            <person name="Lin H."/>
            <person name="Quesada-Ocampo L."/>
            <person name="Vaillancourt B."/>
            <person name="Sakai H."/>
            <person name="Lee S.S."/>
            <person name="Kim J."/>
            <person name="Numa H."/>
            <person name="Itoh T."/>
            <person name="Buell C.R."/>
            <person name="Matsumoto T."/>
        </authorList>
    </citation>
    <scope>NUCLEOTIDE SEQUENCE [LARGE SCALE GENOMIC DNA]</scope>
    <source>
        <strain evidence="2">cv. Nipponbare</strain>
    </source>
</reference>
<dbReference type="InParanoid" id="A0A0P0X2R1"/>
<gene>
    <name evidence="1" type="ordered locus">Os07g0152950</name>
    <name evidence="1" type="ORF">OSNPB_070152950</name>
</gene>
<evidence type="ECO:0000313" key="1">
    <source>
        <dbReference type="EMBL" id="BAT00102.1"/>
    </source>
</evidence>
<reference evidence="2" key="1">
    <citation type="journal article" date="2005" name="Nature">
        <title>The map-based sequence of the rice genome.</title>
        <authorList>
            <consortium name="International rice genome sequencing project (IRGSP)"/>
            <person name="Matsumoto T."/>
            <person name="Wu J."/>
            <person name="Kanamori H."/>
            <person name="Katayose Y."/>
            <person name="Fujisawa M."/>
            <person name="Namiki N."/>
            <person name="Mizuno H."/>
            <person name="Yamamoto K."/>
            <person name="Antonio B.A."/>
            <person name="Baba T."/>
            <person name="Sakata K."/>
            <person name="Nagamura Y."/>
            <person name="Aoki H."/>
            <person name="Arikawa K."/>
            <person name="Arita K."/>
            <person name="Bito T."/>
            <person name="Chiden Y."/>
            <person name="Fujitsuka N."/>
            <person name="Fukunaka R."/>
            <person name="Hamada M."/>
            <person name="Harada C."/>
            <person name="Hayashi A."/>
            <person name="Hijishita S."/>
            <person name="Honda M."/>
            <person name="Hosokawa S."/>
            <person name="Ichikawa Y."/>
            <person name="Idonuma A."/>
            <person name="Iijima M."/>
            <person name="Ikeda M."/>
            <person name="Ikeno M."/>
            <person name="Ito K."/>
            <person name="Ito S."/>
            <person name="Ito T."/>
            <person name="Ito Y."/>
            <person name="Ito Y."/>
            <person name="Iwabuchi A."/>
            <person name="Kamiya K."/>
            <person name="Karasawa W."/>
            <person name="Kurita K."/>
            <person name="Katagiri S."/>
            <person name="Kikuta A."/>
            <person name="Kobayashi H."/>
            <person name="Kobayashi N."/>
            <person name="Machita K."/>
            <person name="Maehara T."/>
            <person name="Masukawa M."/>
            <person name="Mizubayashi T."/>
            <person name="Mukai Y."/>
            <person name="Nagasaki H."/>
            <person name="Nagata Y."/>
            <person name="Naito S."/>
            <person name="Nakashima M."/>
            <person name="Nakama Y."/>
            <person name="Nakamichi Y."/>
            <person name="Nakamura M."/>
            <person name="Meguro A."/>
            <person name="Negishi M."/>
            <person name="Ohta I."/>
            <person name="Ohta T."/>
            <person name="Okamoto M."/>
            <person name="Ono N."/>
            <person name="Saji S."/>
            <person name="Sakaguchi M."/>
            <person name="Sakai K."/>
            <person name="Shibata M."/>
            <person name="Shimokawa T."/>
            <person name="Song J."/>
            <person name="Takazaki Y."/>
            <person name="Terasawa K."/>
            <person name="Tsugane M."/>
            <person name="Tsuji K."/>
            <person name="Ueda S."/>
            <person name="Waki K."/>
            <person name="Yamagata H."/>
            <person name="Yamamoto M."/>
            <person name="Yamamoto S."/>
            <person name="Yamane H."/>
            <person name="Yoshiki S."/>
            <person name="Yoshihara R."/>
            <person name="Yukawa K."/>
            <person name="Zhong H."/>
            <person name="Yano M."/>
            <person name="Yuan Q."/>
            <person name="Ouyang S."/>
            <person name="Liu J."/>
            <person name="Jones K.M."/>
            <person name="Gansberger K."/>
            <person name="Moffat K."/>
            <person name="Hill J."/>
            <person name="Bera J."/>
            <person name="Fadrosh D."/>
            <person name="Jin S."/>
            <person name="Johri S."/>
            <person name="Kim M."/>
            <person name="Overton L."/>
            <person name="Reardon M."/>
            <person name="Tsitrin T."/>
            <person name="Vuong H."/>
            <person name="Weaver B."/>
            <person name="Ciecko A."/>
            <person name="Tallon L."/>
            <person name="Jackson J."/>
            <person name="Pai G."/>
            <person name="Aken S.V."/>
            <person name="Utterback T."/>
            <person name="Reidmuller S."/>
            <person name="Feldblyum T."/>
            <person name="Hsiao J."/>
            <person name="Zismann V."/>
            <person name="Iobst S."/>
            <person name="de Vazeille A.R."/>
            <person name="Buell C.R."/>
            <person name="Ying K."/>
            <person name="Li Y."/>
            <person name="Lu T."/>
            <person name="Huang Y."/>
            <person name="Zhao Q."/>
            <person name="Feng Q."/>
            <person name="Zhang L."/>
            <person name="Zhu J."/>
            <person name="Weng Q."/>
            <person name="Mu J."/>
            <person name="Lu Y."/>
            <person name="Fan D."/>
            <person name="Liu Y."/>
            <person name="Guan J."/>
            <person name="Zhang Y."/>
            <person name="Yu S."/>
            <person name="Liu X."/>
            <person name="Zhang Y."/>
            <person name="Hong G."/>
            <person name="Han B."/>
            <person name="Choisne N."/>
            <person name="Demange N."/>
            <person name="Orjeda G."/>
            <person name="Samain S."/>
            <person name="Cattolico L."/>
            <person name="Pelletier E."/>
            <person name="Couloux A."/>
            <person name="Segurens B."/>
            <person name="Wincker P."/>
            <person name="D'Hont A."/>
            <person name="Scarpelli C."/>
            <person name="Weissenbach J."/>
            <person name="Salanoubat M."/>
            <person name="Quetier F."/>
            <person name="Yu Y."/>
            <person name="Kim H.R."/>
            <person name="Rambo T."/>
            <person name="Currie J."/>
            <person name="Collura K."/>
            <person name="Luo M."/>
            <person name="Yang T."/>
            <person name="Ammiraju J.S.S."/>
            <person name="Engler F."/>
            <person name="Soderlund C."/>
            <person name="Wing R.A."/>
            <person name="Palmer L.E."/>
            <person name="de la Bastide M."/>
            <person name="Spiegel L."/>
            <person name="Nascimento L."/>
            <person name="Zutavern T."/>
            <person name="O'Shaughnessy A."/>
            <person name="Dike S."/>
            <person name="Dedhia N."/>
            <person name="Preston R."/>
            <person name="Balija V."/>
            <person name="McCombie W.R."/>
            <person name="Chow T."/>
            <person name="Chen H."/>
            <person name="Chung M."/>
            <person name="Chen C."/>
            <person name="Shaw J."/>
            <person name="Wu H."/>
            <person name="Hsiao K."/>
            <person name="Chao Y."/>
            <person name="Chu M."/>
            <person name="Cheng C."/>
            <person name="Hour A."/>
            <person name="Lee P."/>
            <person name="Lin S."/>
            <person name="Lin Y."/>
            <person name="Liou J."/>
            <person name="Liu S."/>
            <person name="Hsing Y."/>
            <person name="Raghuvanshi S."/>
            <person name="Mohanty A."/>
            <person name="Bharti A.K."/>
            <person name="Gaur A."/>
            <person name="Gupta V."/>
            <person name="Kumar D."/>
            <person name="Ravi V."/>
            <person name="Vij S."/>
            <person name="Kapur A."/>
            <person name="Khurana P."/>
            <person name="Khurana P."/>
            <person name="Khurana J.P."/>
            <person name="Tyagi A.K."/>
            <person name="Gaikwad K."/>
            <person name="Singh A."/>
            <person name="Dalal V."/>
            <person name="Srivastava S."/>
            <person name="Dixit A."/>
            <person name="Pal A.K."/>
            <person name="Ghazi I.A."/>
            <person name="Yadav M."/>
            <person name="Pandit A."/>
            <person name="Bhargava A."/>
            <person name="Sureshbabu K."/>
            <person name="Batra K."/>
            <person name="Sharma T.R."/>
            <person name="Mohapatra T."/>
            <person name="Singh N.K."/>
            <person name="Messing J."/>
            <person name="Nelson A.B."/>
            <person name="Fuks G."/>
            <person name="Kavchok S."/>
            <person name="Keizer G."/>
            <person name="Linton E."/>
            <person name="Llaca V."/>
            <person name="Song R."/>
            <person name="Tanyolac B."/>
            <person name="Young S."/>
            <person name="Ho-Il K."/>
            <person name="Hahn J.H."/>
            <person name="Sangsakoo G."/>
            <person name="Vanavichit A."/>
            <person name="de Mattos Luiz.A.T."/>
            <person name="Zimmer P.D."/>
            <person name="Malone G."/>
            <person name="Dellagostin O."/>
            <person name="de Oliveira A.C."/>
            <person name="Bevan M."/>
            <person name="Bancroft I."/>
            <person name="Minx P."/>
            <person name="Cordum H."/>
            <person name="Wilson R."/>
            <person name="Cheng Z."/>
            <person name="Jin W."/>
            <person name="Jiang J."/>
            <person name="Leong S.A."/>
            <person name="Iwama H."/>
            <person name="Gojobori T."/>
            <person name="Itoh T."/>
            <person name="Niimura Y."/>
            <person name="Fujii Y."/>
            <person name="Habara T."/>
            <person name="Sakai H."/>
            <person name="Sato Y."/>
            <person name="Wilson G."/>
            <person name="Kumar K."/>
            <person name="McCouch S."/>
            <person name="Juretic N."/>
            <person name="Hoen D."/>
            <person name="Wright S."/>
            <person name="Bruskiewich R."/>
            <person name="Bureau T."/>
            <person name="Miyao A."/>
            <person name="Hirochika H."/>
            <person name="Nishikawa T."/>
            <person name="Kadowaki K."/>
            <person name="Sugiura M."/>
            <person name="Burr B."/>
            <person name="Sasaki T."/>
        </authorList>
    </citation>
    <scope>NUCLEOTIDE SEQUENCE [LARGE SCALE GENOMIC DNA]</scope>
    <source>
        <strain evidence="2">cv. Nipponbare</strain>
    </source>
</reference>